<keyword evidence="3" id="KW-0813">Transport</keyword>
<feature type="non-terminal residue" evidence="12">
    <location>
        <position position="1"/>
    </location>
</feature>
<keyword evidence="8" id="KW-0811">Translocation</keyword>
<keyword evidence="10 11" id="KW-0472">Membrane</keyword>
<dbReference type="PANTHER" id="PTHR10485">
    <property type="entry name" value="MITOCHONDRIAL IMPORT INNER MEMBRANE TRANSLOCASE SUBUNIT TIM-17"/>
    <property type="match status" value="1"/>
</dbReference>
<name>Q5CT76_CRYPI</name>
<comment type="subcellular location">
    <subcellularLocation>
        <location evidence="1">Mitochondrion inner membrane</location>
        <topology evidence="1">Multi-pass membrane protein</topology>
    </subcellularLocation>
</comment>
<gene>
    <name evidence="12" type="ORF">cgd2_4140</name>
</gene>
<evidence type="ECO:0000313" key="12">
    <source>
        <dbReference type="EMBL" id="EAK88895.1"/>
    </source>
</evidence>
<evidence type="ECO:0000256" key="6">
    <source>
        <dbReference type="ARBA" id="ARBA00022927"/>
    </source>
</evidence>
<feature type="transmembrane region" description="Helical" evidence="11">
    <location>
        <begin position="6"/>
        <end position="25"/>
    </location>
</feature>
<evidence type="ECO:0000256" key="11">
    <source>
        <dbReference type="SAM" id="Phobius"/>
    </source>
</evidence>
<dbReference type="AlphaFoldDB" id="Q5CT76"/>
<evidence type="ECO:0000256" key="8">
    <source>
        <dbReference type="ARBA" id="ARBA00023010"/>
    </source>
</evidence>
<keyword evidence="13" id="KW-1185">Reference proteome</keyword>
<feature type="transmembrane region" description="Helical" evidence="11">
    <location>
        <begin position="81"/>
        <end position="103"/>
    </location>
</feature>
<dbReference type="OMA" id="FDCTFQY"/>
<protein>
    <submittedName>
        <fullName evidence="12">Mitochondrial import inner membrane translocase subunit tim17</fullName>
    </submittedName>
</protein>
<evidence type="ECO:0000256" key="7">
    <source>
        <dbReference type="ARBA" id="ARBA00022989"/>
    </source>
</evidence>
<dbReference type="PANTHER" id="PTHR10485:SF0">
    <property type="entry name" value="AT05822P-RELATED"/>
    <property type="match status" value="1"/>
</dbReference>
<evidence type="ECO:0000256" key="2">
    <source>
        <dbReference type="ARBA" id="ARBA00008444"/>
    </source>
</evidence>
<evidence type="ECO:0000313" key="13">
    <source>
        <dbReference type="Proteomes" id="UP000006726"/>
    </source>
</evidence>
<comment type="similarity">
    <text evidence="2">Belongs to the Tim17/Tim22/Tim23 family.</text>
</comment>
<dbReference type="GO" id="GO:0005744">
    <property type="term" value="C:TIM23 mitochondrial import inner membrane translocase complex"/>
    <property type="evidence" value="ECO:0007669"/>
    <property type="project" value="TreeGrafter"/>
</dbReference>
<keyword evidence="5" id="KW-0999">Mitochondrion inner membrane</keyword>
<accession>Q5CT76</accession>
<feature type="transmembrane region" description="Helical" evidence="11">
    <location>
        <begin position="138"/>
        <end position="156"/>
    </location>
</feature>
<comment type="caution">
    <text evidence="12">The sequence shown here is derived from an EMBL/GenBank/DDBJ whole genome shotgun (WGS) entry which is preliminary data.</text>
</comment>
<dbReference type="RefSeq" id="XP_626593.1">
    <property type="nucleotide sequence ID" value="XM_626593.1"/>
</dbReference>
<keyword evidence="9" id="KW-0496">Mitochondrion</keyword>
<dbReference type="GeneID" id="3373692"/>
<proteinExistence type="inferred from homology"/>
<keyword evidence="7 11" id="KW-1133">Transmembrane helix</keyword>
<dbReference type="OrthoDB" id="2261329at2759"/>
<evidence type="ECO:0000256" key="1">
    <source>
        <dbReference type="ARBA" id="ARBA00004448"/>
    </source>
</evidence>
<evidence type="ECO:0000256" key="4">
    <source>
        <dbReference type="ARBA" id="ARBA00022692"/>
    </source>
</evidence>
<reference evidence="12 13" key="1">
    <citation type="journal article" date="2004" name="Science">
        <title>Complete genome sequence of the apicomplexan, Cryptosporidium parvum.</title>
        <authorList>
            <person name="Abrahamsen M.S."/>
            <person name="Templeton T.J."/>
            <person name="Enomoto S."/>
            <person name="Abrahante J.E."/>
            <person name="Zhu G."/>
            <person name="Lancto C.A."/>
            <person name="Deng M."/>
            <person name="Liu C."/>
            <person name="Widmer G."/>
            <person name="Tzipori S."/>
            <person name="Buck G.A."/>
            <person name="Xu P."/>
            <person name="Bankier A.T."/>
            <person name="Dear P.H."/>
            <person name="Konfortov B.A."/>
            <person name="Spriggs H.F."/>
            <person name="Iyer L."/>
            <person name="Anantharaman V."/>
            <person name="Aravind L."/>
            <person name="Kapur V."/>
        </authorList>
    </citation>
    <scope>NUCLEOTIDE SEQUENCE [LARGE SCALE GENOMIC DNA]</scope>
    <source>
        <strain evidence="13">Iowa II</strain>
    </source>
</reference>
<dbReference type="GO" id="GO:0008320">
    <property type="term" value="F:protein transmembrane transporter activity"/>
    <property type="evidence" value="ECO:0007669"/>
    <property type="project" value="TreeGrafter"/>
</dbReference>
<dbReference type="FunCoup" id="Q5CT76">
    <property type="interactions" value="186"/>
</dbReference>
<dbReference type="InParanoid" id="Q5CT76"/>
<evidence type="ECO:0000256" key="10">
    <source>
        <dbReference type="ARBA" id="ARBA00023136"/>
    </source>
</evidence>
<dbReference type="Pfam" id="PF02466">
    <property type="entry name" value="Tim17"/>
    <property type="match status" value="1"/>
</dbReference>
<feature type="transmembrane region" description="Helical" evidence="11">
    <location>
        <begin position="37"/>
        <end position="61"/>
    </location>
</feature>
<organism evidence="12 13">
    <name type="scientific">Cryptosporidium parvum (strain Iowa II)</name>
    <dbReference type="NCBI Taxonomy" id="353152"/>
    <lineage>
        <taxon>Eukaryota</taxon>
        <taxon>Sar</taxon>
        <taxon>Alveolata</taxon>
        <taxon>Apicomplexa</taxon>
        <taxon>Conoidasida</taxon>
        <taxon>Coccidia</taxon>
        <taxon>Eucoccidiorida</taxon>
        <taxon>Eimeriorina</taxon>
        <taxon>Cryptosporidiidae</taxon>
        <taxon>Cryptosporidium</taxon>
    </lineage>
</organism>
<evidence type="ECO:0000256" key="9">
    <source>
        <dbReference type="ARBA" id="ARBA00023128"/>
    </source>
</evidence>
<dbReference type="Proteomes" id="UP000006726">
    <property type="component" value="Chromosome 2"/>
</dbReference>
<evidence type="ECO:0000256" key="3">
    <source>
        <dbReference type="ARBA" id="ARBA00022448"/>
    </source>
</evidence>
<dbReference type="STRING" id="353152.Q5CT76"/>
<keyword evidence="6" id="KW-0653">Protein transport</keyword>
<dbReference type="EMBL" id="AAEE01000005">
    <property type="protein sequence ID" value="EAK88895.1"/>
    <property type="molecule type" value="Genomic_DNA"/>
</dbReference>
<keyword evidence="4 11" id="KW-0812">Transmembrane</keyword>
<dbReference type="KEGG" id="cpv:cgd2_4140"/>
<sequence length="187" mass="20928">LEFYKYVFILSNLKYIYLQILSFIMSDFTREPFPGRVFEDLGGAFSMGCIGGFITSFFKGVKYSSTKREMFSSGMLFARKAAPSLGTSFAIWGGTFSCFDCLFAKLRGKEDHWNAIFSGTATGGLLAIRGGLKTSLKSAMVGGILLTIIESVSIGINRKTIQTPRQQFKEYQRFVQMSEERDKTSKI</sequence>
<dbReference type="GO" id="GO:0030150">
    <property type="term" value="P:protein import into mitochondrial matrix"/>
    <property type="evidence" value="ECO:0007669"/>
    <property type="project" value="TreeGrafter"/>
</dbReference>
<evidence type="ECO:0000256" key="5">
    <source>
        <dbReference type="ARBA" id="ARBA00022792"/>
    </source>
</evidence>